<keyword evidence="11" id="KW-1185">Reference proteome</keyword>
<feature type="region of interest" description="Disordered" evidence="8">
    <location>
        <begin position="343"/>
        <end position="371"/>
    </location>
</feature>
<evidence type="ECO:0000256" key="2">
    <source>
        <dbReference type="ARBA" id="ARBA00023015"/>
    </source>
</evidence>
<feature type="region of interest" description="Disordered" evidence="8">
    <location>
        <begin position="150"/>
        <end position="238"/>
    </location>
</feature>
<evidence type="ECO:0000256" key="3">
    <source>
        <dbReference type="ARBA" id="ARBA00023125"/>
    </source>
</evidence>
<feature type="compositionally biased region" description="Low complexity" evidence="8">
    <location>
        <begin position="345"/>
        <end position="354"/>
    </location>
</feature>
<protein>
    <recommendedName>
        <fullName evidence="9">AP2/ERF domain-containing protein</fullName>
    </recommendedName>
</protein>
<dbReference type="Pfam" id="PF00847">
    <property type="entry name" value="AP2"/>
    <property type="match status" value="1"/>
</dbReference>
<gene>
    <name evidence="10" type="ORF">HU200_007284</name>
</gene>
<dbReference type="AlphaFoldDB" id="A0A835KR41"/>
<dbReference type="Gene3D" id="3.30.730.10">
    <property type="entry name" value="AP2/ERF domain"/>
    <property type="match status" value="1"/>
</dbReference>
<keyword evidence="3" id="KW-0238">DNA-binding</keyword>
<accession>A0A835KR41</accession>
<evidence type="ECO:0000256" key="8">
    <source>
        <dbReference type="SAM" id="MobiDB-lite"/>
    </source>
</evidence>
<feature type="domain" description="AP2/ERF" evidence="9">
    <location>
        <begin position="236"/>
        <end position="294"/>
    </location>
</feature>
<comment type="subcellular location">
    <subcellularLocation>
        <location evidence="1">Nucleus</location>
    </subcellularLocation>
</comment>
<proteinExistence type="inferred from homology"/>
<feature type="compositionally biased region" description="Low complexity" evidence="8">
    <location>
        <begin position="185"/>
        <end position="222"/>
    </location>
</feature>
<dbReference type="InterPro" id="IPR051032">
    <property type="entry name" value="AP2/ERF_TF_ERF_subfamily"/>
</dbReference>
<organism evidence="10 11">
    <name type="scientific">Digitaria exilis</name>
    <dbReference type="NCBI Taxonomy" id="1010633"/>
    <lineage>
        <taxon>Eukaryota</taxon>
        <taxon>Viridiplantae</taxon>
        <taxon>Streptophyta</taxon>
        <taxon>Embryophyta</taxon>
        <taxon>Tracheophyta</taxon>
        <taxon>Spermatophyta</taxon>
        <taxon>Magnoliopsida</taxon>
        <taxon>Liliopsida</taxon>
        <taxon>Poales</taxon>
        <taxon>Poaceae</taxon>
        <taxon>PACMAD clade</taxon>
        <taxon>Panicoideae</taxon>
        <taxon>Panicodae</taxon>
        <taxon>Paniceae</taxon>
        <taxon>Anthephorinae</taxon>
        <taxon>Digitaria</taxon>
    </lineage>
</organism>
<evidence type="ECO:0000256" key="1">
    <source>
        <dbReference type="ARBA" id="ARBA00004123"/>
    </source>
</evidence>
<name>A0A835KR41_9POAL</name>
<dbReference type="InterPro" id="IPR016177">
    <property type="entry name" value="DNA-bd_dom_sf"/>
</dbReference>
<reference evidence="10" key="1">
    <citation type="submission" date="2020-07" db="EMBL/GenBank/DDBJ databases">
        <title>Genome sequence and genetic diversity analysis of an under-domesticated orphan crop, white fonio (Digitaria exilis).</title>
        <authorList>
            <person name="Bennetzen J.L."/>
            <person name="Chen S."/>
            <person name="Ma X."/>
            <person name="Wang X."/>
            <person name="Yssel A.E.J."/>
            <person name="Chaluvadi S.R."/>
            <person name="Johnson M."/>
            <person name="Gangashetty P."/>
            <person name="Hamidou F."/>
            <person name="Sanogo M.D."/>
            <person name="Zwaenepoel A."/>
            <person name="Wallace J."/>
            <person name="Van De Peer Y."/>
            <person name="Van Deynze A."/>
        </authorList>
    </citation>
    <scope>NUCLEOTIDE SEQUENCE</scope>
    <source>
        <tissue evidence="10">Leaves</tissue>
    </source>
</reference>
<keyword evidence="6" id="KW-0539">Nucleus</keyword>
<dbReference type="CDD" id="cd00018">
    <property type="entry name" value="AP2"/>
    <property type="match status" value="1"/>
</dbReference>
<evidence type="ECO:0000259" key="9">
    <source>
        <dbReference type="PROSITE" id="PS51032"/>
    </source>
</evidence>
<dbReference type="GO" id="GO:0003677">
    <property type="term" value="F:DNA binding"/>
    <property type="evidence" value="ECO:0007669"/>
    <property type="project" value="UniProtKB-KW"/>
</dbReference>
<evidence type="ECO:0000256" key="4">
    <source>
        <dbReference type="ARBA" id="ARBA00023159"/>
    </source>
</evidence>
<dbReference type="PROSITE" id="PS51032">
    <property type="entry name" value="AP2_ERF"/>
    <property type="match status" value="1"/>
</dbReference>
<comment type="caution">
    <text evidence="10">The sequence shown here is derived from an EMBL/GenBank/DDBJ whole genome shotgun (WGS) entry which is preliminary data.</text>
</comment>
<dbReference type="GO" id="GO:0003700">
    <property type="term" value="F:DNA-binding transcription factor activity"/>
    <property type="evidence" value="ECO:0007669"/>
    <property type="project" value="InterPro"/>
</dbReference>
<evidence type="ECO:0000313" key="11">
    <source>
        <dbReference type="Proteomes" id="UP000636709"/>
    </source>
</evidence>
<dbReference type="Proteomes" id="UP000636709">
    <property type="component" value="Unassembled WGS sequence"/>
</dbReference>
<evidence type="ECO:0000256" key="7">
    <source>
        <dbReference type="ARBA" id="ARBA00024343"/>
    </source>
</evidence>
<sequence length="428" mass="44977">MATQTLPEDPHDGATVRHWRQLFAESHVASPGHTPLGKALVKQPTLWLTAAATTTHAPITWPLCQELMLGSRQRAQRVLASLTADMPQAPRTLDVASSVTPVGVATKTKLLHSPPFTRLVTASLPIGQKVCRSGIVLLFPRRPHTPHLLIIKPPSLPHPQLPPHQSPLVSSLPPRRLGGAMAAMEDSSSGSEPTTSSSAEAPASPTATTASSSSSDSSSSGAGKKRRRTKDGHHPTYRGVRMRAWGKWVSEIREPRKKSRIWLGTFATAEMAARAHDVAALAIKGPAAAHLNFPELADELPRPATAAPKDVQAAALLAAAADFPAPPAAANAAGDKVVVSDDGDVAAGSASEGSPEQPPQDEMDNGGNNGDDAALFDLPDLLLDLSGRQGPSSCQLISCAASWGEDDACFPGAGGVFRLEEPLLLWEY</sequence>
<dbReference type="InterPro" id="IPR036955">
    <property type="entry name" value="AP2/ERF_dom_sf"/>
</dbReference>
<evidence type="ECO:0000256" key="6">
    <source>
        <dbReference type="ARBA" id="ARBA00023242"/>
    </source>
</evidence>
<dbReference type="GO" id="GO:0005634">
    <property type="term" value="C:nucleus"/>
    <property type="evidence" value="ECO:0007669"/>
    <property type="project" value="UniProtKB-SubCell"/>
</dbReference>
<evidence type="ECO:0000313" key="10">
    <source>
        <dbReference type="EMBL" id="KAF8768726.1"/>
    </source>
</evidence>
<feature type="compositionally biased region" description="Pro residues" evidence="8">
    <location>
        <begin position="154"/>
        <end position="165"/>
    </location>
</feature>
<dbReference type="SUPFAM" id="SSF54171">
    <property type="entry name" value="DNA-binding domain"/>
    <property type="match status" value="1"/>
</dbReference>
<comment type="similarity">
    <text evidence="7">Belongs to the AP2/ERF transcription factor family. ERF subfamily.</text>
</comment>
<dbReference type="EMBL" id="JACEFO010000500">
    <property type="protein sequence ID" value="KAF8768726.1"/>
    <property type="molecule type" value="Genomic_DNA"/>
</dbReference>
<keyword evidence="2" id="KW-0805">Transcription regulation</keyword>
<dbReference type="InterPro" id="IPR001471">
    <property type="entry name" value="AP2/ERF_dom"/>
</dbReference>
<dbReference type="OrthoDB" id="1932364at2759"/>
<dbReference type="PANTHER" id="PTHR31985">
    <property type="entry name" value="ETHYLENE-RESPONSIVE TRANSCRIPTION FACTOR ERF042-RELATED"/>
    <property type="match status" value="1"/>
</dbReference>
<dbReference type="PRINTS" id="PR00367">
    <property type="entry name" value="ETHRSPELEMNT"/>
</dbReference>
<dbReference type="FunFam" id="3.30.730.10:FF:000001">
    <property type="entry name" value="Ethylene-responsive transcription factor 2"/>
    <property type="match status" value="1"/>
</dbReference>
<keyword evidence="4" id="KW-0010">Activator</keyword>
<evidence type="ECO:0000256" key="5">
    <source>
        <dbReference type="ARBA" id="ARBA00023163"/>
    </source>
</evidence>
<dbReference type="PANTHER" id="PTHR31985:SF228">
    <property type="entry name" value="AP2-EREBP TRANSCRIPTION FACTOR"/>
    <property type="match status" value="1"/>
</dbReference>
<keyword evidence="5" id="KW-0804">Transcription</keyword>
<dbReference type="SMART" id="SM00380">
    <property type="entry name" value="AP2"/>
    <property type="match status" value="1"/>
</dbReference>